<dbReference type="GO" id="GO:0005840">
    <property type="term" value="C:ribosome"/>
    <property type="evidence" value="ECO:0007669"/>
    <property type="project" value="UniProtKB-KW"/>
</dbReference>
<evidence type="ECO:0000256" key="7">
    <source>
        <dbReference type="ARBA" id="ARBA00039448"/>
    </source>
</evidence>
<sequence length="232" mass="25738">MGPGAASGLRCASSGRSSMAMKPSHLMVFEPYAPVTSYVWPFSKKGLAYYKYRGLKWLRFTLARYNRWRSPEGVWRTQADADEIQGLYVRMNQAYARGDATALSQVLMPSMLKRMVPEMRQTLGMGAVSWKFHGAAQKPRTVHLVGAQIQESDGITTYLQAIVRVSIKQSMAIYGIAGPGRPASQVGKLLAGNPEEVTTISEYVVAQKVMGRHEPWKLCAKIAGPTWPPRDE</sequence>
<evidence type="ECO:0000259" key="9">
    <source>
        <dbReference type="Pfam" id="PF04280"/>
    </source>
</evidence>
<dbReference type="Pfam" id="PF04280">
    <property type="entry name" value="Tim44"/>
    <property type="match status" value="1"/>
</dbReference>
<reference evidence="11" key="1">
    <citation type="journal article" date="2018" name="Nat. Microbiol.">
        <title>Leveraging single-cell genomics to expand the fungal tree of life.</title>
        <authorList>
            <person name="Ahrendt S.R."/>
            <person name="Quandt C.A."/>
            <person name="Ciobanu D."/>
            <person name="Clum A."/>
            <person name="Salamov A."/>
            <person name="Andreopoulos B."/>
            <person name="Cheng J.F."/>
            <person name="Woyke T."/>
            <person name="Pelin A."/>
            <person name="Henrissat B."/>
            <person name="Reynolds N.K."/>
            <person name="Benny G.L."/>
            <person name="Smith M.E."/>
            <person name="James T.Y."/>
            <person name="Grigoriev I.V."/>
        </authorList>
    </citation>
    <scope>NUCLEOTIDE SEQUENCE [LARGE SCALE GENOMIC DNA]</scope>
    <source>
        <strain evidence="11">ATCC 52028</strain>
    </source>
</reference>
<dbReference type="PANTHER" id="PTHR28554:SF1">
    <property type="entry name" value="LARGE RIBOSOMAL SUBUNIT PROTEIN ML45"/>
    <property type="match status" value="1"/>
</dbReference>
<organism evidence="10 11">
    <name type="scientific">Caulochytrium protostelioides</name>
    <dbReference type="NCBI Taxonomy" id="1555241"/>
    <lineage>
        <taxon>Eukaryota</taxon>
        <taxon>Fungi</taxon>
        <taxon>Fungi incertae sedis</taxon>
        <taxon>Chytridiomycota</taxon>
        <taxon>Chytridiomycota incertae sedis</taxon>
        <taxon>Chytridiomycetes</taxon>
        <taxon>Caulochytriales</taxon>
        <taxon>Caulochytriaceae</taxon>
        <taxon>Caulochytrium</taxon>
    </lineage>
</organism>
<proteinExistence type="inferred from homology"/>
<dbReference type="AlphaFoldDB" id="A0A4P9X903"/>
<dbReference type="InterPro" id="IPR032710">
    <property type="entry name" value="NTF2-like_dom_sf"/>
</dbReference>
<evidence type="ECO:0000256" key="4">
    <source>
        <dbReference type="ARBA" id="ARBA00023128"/>
    </source>
</evidence>
<dbReference type="PANTHER" id="PTHR28554">
    <property type="entry name" value="39S RIBOSOMAL PROTEIN L45, MITOCHONDRIAL"/>
    <property type="match status" value="1"/>
</dbReference>
<keyword evidence="11" id="KW-1185">Reference proteome</keyword>
<evidence type="ECO:0000256" key="2">
    <source>
        <dbReference type="ARBA" id="ARBA00022946"/>
    </source>
</evidence>
<dbReference type="SUPFAM" id="SSF54427">
    <property type="entry name" value="NTF2-like"/>
    <property type="match status" value="1"/>
</dbReference>
<keyword evidence="4" id="KW-0496">Mitochondrion</keyword>
<comment type="similarity">
    <text evidence="6">Belongs to the mitochondrion-specific ribosomal protein mL45 family.</text>
</comment>
<evidence type="ECO:0000256" key="6">
    <source>
        <dbReference type="ARBA" id="ARBA00038073"/>
    </source>
</evidence>
<dbReference type="InterPro" id="IPR051975">
    <property type="entry name" value="mtLSU_mL45"/>
</dbReference>
<name>A0A4P9X903_9FUNG</name>
<comment type="subcellular location">
    <subcellularLocation>
        <location evidence="1">Mitochondrion</location>
    </subcellularLocation>
</comment>
<dbReference type="GO" id="GO:0005739">
    <property type="term" value="C:mitochondrion"/>
    <property type="evidence" value="ECO:0007669"/>
    <property type="project" value="UniProtKB-SubCell"/>
</dbReference>
<evidence type="ECO:0000256" key="5">
    <source>
        <dbReference type="ARBA" id="ARBA00023274"/>
    </source>
</evidence>
<protein>
    <recommendedName>
        <fullName evidence="7">Large ribosomal subunit protein mL45</fullName>
    </recommendedName>
    <alternativeName>
        <fullName evidence="8">39S ribosomal protein L45, mitochondrial</fullName>
    </alternativeName>
</protein>
<keyword evidence="5" id="KW-0687">Ribonucleoprotein</keyword>
<dbReference type="Gene3D" id="3.10.450.240">
    <property type="match status" value="1"/>
</dbReference>
<dbReference type="OrthoDB" id="19619at2759"/>
<dbReference type="GO" id="GO:1990904">
    <property type="term" value="C:ribonucleoprotein complex"/>
    <property type="evidence" value="ECO:0007669"/>
    <property type="project" value="UniProtKB-KW"/>
</dbReference>
<keyword evidence="3" id="KW-0689">Ribosomal protein</keyword>
<feature type="domain" description="Tim44-like" evidence="9">
    <location>
        <begin position="82"/>
        <end position="222"/>
    </location>
</feature>
<dbReference type="STRING" id="1555241.A0A4P9X903"/>
<evidence type="ECO:0000256" key="3">
    <source>
        <dbReference type="ARBA" id="ARBA00022980"/>
    </source>
</evidence>
<dbReference type="Proteomes" id="UP000274922">
    <property type="component" value="Unassembled WGS sequence"/>
</dbReference>
<dbReference type="EMBL" id="ML014162">
    <property type="protein sequence ID" value="RKP01758.1"/>
    <property type="molecule type" value="Genomic_DNA"/>
</dbReference>
<evidence type="ECO:0000256" key="1">
    <source>
        <dbReference type="ARBA" id="ARBA00004173"/>
    </source>
</evidence>
<gene>
    <name evidence="10" type="ORF">CXG81DRAFT_11618</name>
</gene>
<accession>A0A4P9X903</accession>
<evidence type="ECO:0000313" key="11">
    <source>
        <dbReference type="Proteomes" id="UP000274922"/>
    </source>
</evidence>
<keyword evidence="2" id="KW-0809">Transit peptide</keyword>
<evidence type="ECO:0000313" key="10">
    <source>
        <dbReference type="EMBL" id="RKP01758.1"/>
    </source>
</evidence>
<dbReference type="InterPro" id="IPR007379">
    <property type="entry name" value="Tim44-like_dom"/>
</dbReference>
<evidence type="ECO:0000256" key="8">
    <source>
        <dbReference type="ARBA" id="ARBA00043031"/>
    </source>
</evidence>